<evidence type="ECO:0000259" key="1">
    <source>
        <dbReference type="Pfam" id="PF12146"/>
    </source>
</evidence>
<feature type="domain" description="Serine aminopeptidase S33" evidence="1">
    <location>
        <begin position="20"/>
        <end position="126"/>
    </location>
</feature>
<sequence>MPFYDGASGQVHYRHWPCAEPLAGLVLLHGRGQHSGNYHRFARALGAERIEVWALDHVGHGLSEGELGDYGPVPDLGVNVVRLAEIARAERPGAVLAVMGHSLGAVAAITALTEHPDLFEAVVLSGLPRYAATEPELLAQVRAPILAVHGVDDRLAPVDGTREWAARLQGVELWEYADAGHDLLHEPVAGRVTADVTDFLLRSTVGR</sequence>
<comment type="caution">
    <text evidence="2">The sequence shown here is derived from an EMBL/GenBank/DDBJ whole genome shotgun (WGS) entry which is preliminary data.</text>
</comment>
<dbReference type="Pfam" id="PF12146">
    <property type="entry name" value="Hydrolase_4"/>
    <property type="match status" value="1"/>
</dbReference>
<organism evidence="2 3">
    <name type="scientific">Rhodococcus kronopolitis</name>
    <dbReference type="NCBI Taxonomy" id="1460226"/>
    <lineage>
        <taxon>Bacteria</taxon>
        <taxon>Bacillati</taxon>
        <taxon>Actinomycetota</taxon>
        <taxon>Actinomycetes</taxon>
        <taxon>Mycobacteriales</taxon>
        <taxon>Nocardiaceae</taxon>
        <taxon>Rhodococcus</taxon>
    </lineage>
</organism>
<reference evidence="3" key="1">
    <citation type="journal article" date="2019" name="Int. J. Syst. Evol. Microbiol.">
        <title>The Global Catalogue of Microorganisms (GCM) 10K type strain sequencing project: providing services to taxonomists for standard genome sequencing and annotation.</title>
        <authorList>
            <consortium name="The Broad Institute Genomics Platform"/>
            <consortium name="The Broad Institute Genome Sequencing Center for Infectious Disease"/>
            <person name="Wu L."/>
            <person name="Ma J."/>
        </authorList>
    </citation>
    <scope>NUCLEOTIDE SEQUENCE [LARGE SCALE GENOMIC DNA]</scope>
    <source>
        <strain evidence="3">CCUG 54520</strain>
    </source>
</reference>
<dbReference type="InterPro" id="IPR029058">
    <property type="entry name" value="AB_hydrolase_fold"/>
</dbReference>
<evidence type="ECO:0000313" key="2">
    <source>
        <dbReference type="EMBL" id="MFC4605700.1"/>
    </source>
</evidence>
<dbReference type="InterPro" id="IPR051044">
    <property type="entry name" value="MAG_DAG_Lipase"/>
</dbReference>
<name>A0ABV9FUI6_9NOCA</name>
<dbReference type="Gene3D" id="3.40.50.1820">
    <property type="entry name" value="alpha/beta hydrolase"/>
    <property type="match status" value="2"/>
</dbReference>
<keyword evidence="2" id="KW-0378">Hydrolase</keyword>
<dbReference type="InterPro" id="IPR022742">
    <property type="entry name" value="Hydrolase_4"/>
</dbReference>
<dbReference type="SUPFAM" id="SSF53474">
    <property type="entry name" value="alpha/beta-Hydrolases"/>
    <property type="match status" value="1"/>
</dbReference>
<protein>
    <submittedName>
        <fullName evidence="2">Alpha/beta hydrolase</fullName>
    </submittedName>
</protein>
<evidence type="ECO:0000313" key="3">
    <source>
        <dbReference type="Proteomes" id="UP001595914"/>
    </source>
</evidence>
<proteinExistence type="predicted"/>
<gene>
    <name evidence="2" type="ORF">ACFO6S_18525</name>
</gene>
<dbReference type="Proteomes" id="UP001595914">
    <property type="component" value="Unassembled WGS sequence"/>
</dbReference>
<dbReference type="GO" id="GO:0016787">
    <property type="term" value="F:hydrolase activity"/>
    <property type="evidence" value="ECO:0007669"/>
    <property type="project" value="UniProtKB-KW"/>
</dbReference>
<keyword evidence="3" id="KW-1185">Reference proteome</keyword>
<accession>A0ABV9FUI6</accession>
<dbReference type="EMBL" id="JBHSFO010000012">
    <property type="protein sequence ID" value="MFC4605700.1"/>
    <property type="molecule type" value="Genomic_DNA"/>
</dbReference>
<dbReference type="RefSeq" id="WP_378419426.1">
    <property type="nucleotide sequence ID" value="NZ_JBHSFO010000012.1"/>
</dbReference>
<dbReference type="PANTHER" id="PTHR11614">
    <property type="entry name" value="PHOSPHOLIPASE-RELATED"/>
    <property type="match status" value="1"/>
</dbReference>